<accession>A0A2Z4TJK2</accession>
<organism evidence="2">
    <name type="scientific">Vibrio cholerae serotype O1 biovar El Tor</name>
    <dbReference type="NCBI Taxonomy" id="686"/>
    <lineage>
        <taxon>Bacteria</taxon>
        <taxon>Pseudomonadati</taxon>
        <taxon>Pseudomonadota</taxon>
        <taxon>Gammaproteobacteria</taxon>
        <taxon>Vibrionales</taxon>
        <taxon>Vibrionaceae</taxon>
        <taxon>Vibrio</taxon>
    </lineage>
</organism>
<dbReference type="InterPro" id="IPR026001">
    <property type="entry name" value="Abi-like_C"/>
</dbReference>
<name>A0A2Z4TJK2_VIBCE</name>
<reference evidence="2" key="1">
    <citation type="submission" date="2018-02" db="EMBL/GenBank/DDBJ databases">
        <authorList>
            <person name="Cohen D.B."/>
            <person name="Kent A.D."/>
        </authorList>
    </citation>
    <scope>NUCLEOTIDE SEQUENCE</scope>
    <source>
        <strain evidence="2">81</strain>
    </source>
</reference>
<gene>
    <name evidence="2" type="ORF">orf00106</name>
</gene>
<feature type="domain" description="Abortive infection protein-like C-terminal" evidence="1">
    <location>
        <begin position="186"/>
        <end position="266"/>
    </location>
</feature>
<dbReference type="Pfam" id="PF14355">
    <property type="entry name" value="Abi_C"/>
    <property type="match status" value="1"/>
</dbReference>
<evidence type="ECO:0000313" key="2">
    <source>
        <dbReference type="EMBL" id="AWY70977.1"/>
    </source>
</evidence>
<protein>
    <submittedName>
        <fullName evidence="2">Abortive infection protein</fullName>
    </submittedName>
</protein>
<proteinExistence type="predicted"/>
<dbReference type="EMBL" id="MG950412">
    <property type="protein sequence ID" value="AWY70977.1"/>
    <property type="molecule type" value="Genomic_DNA"/>
</dbReference>
<sequence length="280" mass="31212">MLYGQGGLLMPKLKGSEIRTIDKIFEMSDGYLLDFSDRTMAEYFEDEFSIDITQEKYQINGGSKAKRLRSFIELEDGYLVGQVLRKLWQYKCDYKPEDPQEKAKLFEILAKIETGVSASVLATLSTKAEVLNMDTVSRDLDRALESAFRDPESAVTSACSTLESVCRSIIIELGFELPKKKDIKGLFDSVKRPLGLSPGEINVNPEIADDVRKVLSGLATIVEGIGALRTHGGDAHGRERGYTRLDARIAKLAIHSASTAALFLIETWQLKYPSKELVKH</sequence>
<dbReference type="AlphaFoldDB" id="A0A2Z4TJK2"/>
<evidence type="ECO:0000259" key="1">
    <source>
        <dbReference type="Pfam" id="PF14355"/>
    </source>
</evidence>